<evidence type="ECO:0000313" key="4">
    <source>
        <dbReference type="Proteomes" id="UP000000637"/>
    </source>
</evidence>
<evidence type="ECO:0000313" key="3">
    <source>
        <dbReference type="EMBL" id="ABM10662.1"/>
    </source>
</evidence>
<dbReference type="GO" id="GO:0009088">
    <property type="term" value="P:threonine biosynthetic process"/>
    <property type="evidence" value="ECO:0007669"/>
    <property type="project" value="TreeGrafter"/>
</dbReference>
<dbReference type="PROSITE" id="PS00109">
    <property type="entry name" value="PROTEIN_KINASE_TYR"/>
    <property type="match status" value="1"/>
</dbReference>
<dbReference type="Proteomes" id="UP000000637">
    <property type="component" value="Plasmid pTC2"/>
</dbReference>
<keyword evidence="3" id="KW-0418">Kinase</keyword>
<feature type="domain" description="Aminoglycoside phosphotransferase" evidence="2">
    <location>
        <begin position="32"/>
        <end position="278"/>
    </location>
</feature>
<keyword evidence="4" id="KW-1185">Reference proteome</keyword>
<evidence type="ECO:0000259" key="2">
    <source>
        <dbReference type="Pfam" id="PF01636"/>
    </source>
</evidence>
<protein>
    <submittedName>
        <fullName evidence="3">Homoserine kinase</fullName>
    </submittedName>
</protein>
<name>A1RDE9_PAEAT</name>
<gene>
    <name evidence="3" type="ordered locus">AAur_pTC20099</name>
</gene>
<dbReference type="GO" id="GO:0004413">
    <property type="term" value="F:homoserine kinase activity"/>
    <property type="evidence" value="ECO:0007669"/>
    <property type="project" value="TreeGrafter"/>
</dbReference>
<dbReference type="Gene3D" id="1.20.1270.170">
    <property type="match status" value="1"/>
</dbReference>
<evidence type="ECO:0000256" key="1">
    <source>
        <dbReference type="ARBA" id="ARBA00038240"/>
    </source>
</evidence>
<dbReference type="OrthoDB" id="241498at2"/>
<dbReference type="KEGG" id="aau:AAur_pTC20099"/>
<dbReference type="AlphaFoldDB" id="A1RDE9"/>
<dbReference type="GO" id="GO:0004672">
    <property type="term" value="F:protein kinase activity"/>
    <property type="evidence" value="ECO:0007669"/>
    <property type="project" value="InterPro"/>
</dbReference>
<dbReference type="Gene3D" id="3.30.200.70">
    <property type="match status" value="1"/>
</dbReference>
<dbReference type="PANTHER" id="PTHR21064:SF6">
    <property type="entry name" value="AMINOGLYCOSIDE PHOSPHOTRANSFERASE DOMAIN-CONTAINING PROTEIN"/>
    <property type="match status" value="1"/>
</dbReference>
<dbReference type="EMBL" id="CP000476">
    <property type="protein sequence ID" value="ABM10662.1"/>
    <property type="molecule type" value="Genomic_DNA"/>
</dbReference>
<dbReference type="InterPro" id="IPR050249">
    <property type="entry name" value="Pseudomonas-type_ThrB"/>
</dbReference>
<dbReference type="RefSeq" id="WP_011777168.1">
    <property type="nucleotide sequence ID" value="NC_008713.1"/>
</dbReference>
<organism evidence="3 4">
    <name type="scientific">Paenarthrobacter aurescens (strain TC1)</name>
    <dbReference type="NCBI Taxonomy" id="290340"/>
    <lineage>
        <taxon>Bacteria</taxon>
        <taxon>Bacillati</taxon>
        <taxon>Actinomycetota</taxon>
        <taxon>Actinomycetes</taxon>
        <taxon>Micrococcales</taxon>
        <taxon>Micrococcaceae</taxon>
        <taxon>Paenarthrobacter</taxon>
    </lineage>
</organism>
<reference evidence="3 4" key="1">
    <citation type="journal article" date="2006" name="PLoS Genet.">
        <title>Secrets of soil survival revealed by the genome sequence of Arthrobacter aurescens TC1.</title>
        <authorList>
            <person name="Mongodin E.F."/>
            <person name="Shapir N."/>
            <person name="Daugherty S.C."/>
            <person name="DeBoy R.T."/>
            <person name="Emerson J.B."/>
            <person name="Shvartzbeyn A."/>
            <person name="Radune D."/>
            <person name="Vamathevan J."/>
            <person name="Riggs F."/>
            <person name="Grinberg V."/>
            <person name="Khouri H."/>
            <person name="Wackett L.P."/>
            <person name="Nelson K.E."/>
            <person name="Sadowsky M.J."/>
        </authorList>
    </citation>
    <scope>NUCLEOTIDE SEQUENCE [LARGE SCALE GENOMIC DNA]</scope>
    <source>
        <strain evidence="3 4">TC1</strain>
    </source>
</reference>
<dbReference type="InterPro" id="IPR011009">
    <property type="entry name" value="Kinase-like_dom_sf"/>
</dbReference>
<dbReference type="SUPFAM" id="SSF56112">
    <property type="entry name" value="Protein kinase-like (PK-like)"/>
    <property type="match status" value="1"/>
</dbReference>
<dbReference type="Pfam" id="PF01636">
    <property type="entry name" value="APH"/>
    <property type="match status" value="1"/>
</dbReference>
<comment type="similarity">
    <text evidence="1">Belongs to the pseudomonas-type ThrB family.</text>
</comment>
<keyword evidence="3" id="KW-0614">Plasmid</keyword>
<dbReference type="Gene3D" id="1.10.510.10">
    <property type="entry name" value="Transferase(Phosphotransferase) domain 1"/>
    <property type="match status" value="1"/>
</dbReference>
<dbReference type="PANTHER" id="PTHR21064">
    <property type="entry name" value="AMINOGLYCOSIDE PHOSPHOTRANSFERASE DOMAIN-CONTAINING PROTEIN-RELATED"/>
    <property type="match status" value="1"/>
</dbReference>
<sequence length="338" mass="37153">MNAEAAIRTARGGLGQYGFDKDAPIELVKYRENYVFRLTSETGDGYAIRLHRAGYRTDAEITTELAYLHALAEQGLGVSQPVATLNGDFMCVVVSEDGTVFQLDVLRWVEGGEPLGDITEAMSGESSLDPGAFRRLGVLTAELHRRTSFIGRGAAFHRQAWDAEGLVGVSAQWGNPLALQDLGQEDAALLEAAVEKLRHDLAPLSKSADRYGVIHADLTPENVLVGDDGKMVLIDFDDFGEGWHLFDLATILFFFQPHPLYENYREALLEGYGSVRPFPDGFLQSWELMLLARGLTYLGWAASRRGDEAAEYIVERVVPMVLGLAENYTSKSFTSAAP</sequence>
<dbReference type="eggNOG" id="COG2334">
    <property type="taxonomic scope" value="Bacteria"/>
</dbReference>
<dbReference type="InterPro" id="IPR008266">
    <property type="entry name" value="Tyr_kinase_AS"/>
</dbReference>
<proteinExistence type="inferred from homology"/>
<geneLocation type="plasmid" evidence="3 4">
    <name>pTC2</name>
</geneLocation>
<dbReference type="InterPro" id="IPR002575">
    <property type="entry name" value="Aminoglycoside_PTrfase"/>
</dbReference>
<dbReference type="HOGENOM" id="CLU_044821_2_0_11"/>
<keyword evidence="3" id="KW-0808">Transferase</keyword>
<accession>A1RDE9</accession>